<feature type="non-terminal residue" evidence="2">
    <location>
        <position position="1"/>
    </location>
</feature>
<gene>
    <name evidence="2" type="ORF">ACFFH4_24265</name>
</gene>
<reference evidence="2 3" key="1">
    <citation type="submission" date="2024-09" db="EMBL/GenBank/DDBJ databases">
        <authorList>
            <person name="Sun Q."/>
            <person name="Mori K."/>
        </authorList>
    </citation>
    <scope>NUCLEOTIDE SEQUENCE [LARGE SCALE GENOMIC DNA]</scope>
    <source>
        <strain evidence="2 3">NCAIM B.02301</strain>
    </source>
</reference>
<dbReference type="InterPro" id="IPR021260">
    <property type="entry name" value="Amj"/>
</dbReference>
<dbReference type="RefSeq" id="WP_390187563.1">
    <property type="nucleotide sequence ID" value="NZ_JBHLTR010000098.1"/>
</dbReference>
<dbReference type="Pfam" id="PF10997">
    <property type="entry name" value="Amj"/>
    <property type="match status" value="1"/>
</dbReference>
<organism evidence="2 3">
    <name type="scientific">Halalkalibacter alkalisediminis</name>
    <dbReference type="NCBI Taxonomy" id="935616"/>
    <lineage>
        <taxon>Bacteria</taxon>
        <taxon>Bacillati</taxon>
        <taxon>Bacillota</taxon>
        <taxon>Bacilli</taxon>
        <taxon>Bacillales</taxon>
        <taxon>Bacillaceae</taxon>
        <taxon>Halalkalibacter</taxon>
    </lineage>
</organism>
<evidence type="ECO:0000313" key="3">
    <source>
        <dbReference type="Proteomes" id="UP001589833"/>
    </source>
</evidence>
<accession>A0ABV6NML5</accession>
<keyword evidence="1" id="KW-0812">Transmembrane</keyword>
<comment type="caution">
    <text evidence="2">The sequence shown here is derived from an EMBL/GenBank/DDBJ whole genome shotgun (WGS) entry which is preliminary data.</text>
</comment>
<evidence type="ECO:0000256" key="1">
    <source>
        <dbReference type="SAM" id="Phobius"/>
    </source>
</evidence>
<feature type="transmembrane region" description="Helical" evidence="1">
    <location>
        <begin position="13"/>
        <end position="34"/>
    </location>
</feature>
<proteinExistence type="predicted"/>
<protein>
    <submittedName>
        <fullName evidence="2">Lipid II flippase family protein</fullName>
    </submittedName>
</protein>
<sequence>VVNKRGSYISLKAISIMMVASRLLGTLLAQVFFIPGAKYVAWFTKFIV</sequence>
<keyword evidence="1" id="KW-0472">Membrane</keyword>
<name>A0ABV6NML5_9BACI</name>
<keyword evidence="1" id="KW-1133">Transmembrane helix</keyword>
<dbReference type="EMBL" id="JBHLTR010000098">
    <property type="protein sequence ID" value="MFC0561988.1"/>
    <property type="molecule type" value="Genomic_DNA"/>
</dbReference>
<evidence type="ECO:0000313" key="2">
    <source>
        <dbReference type="EMBL" id="MFC0561988.1"/>
    </source>
</evidence>
<dbReference type="Proteomes" id="UP001589833">
    <property type="component" value="Unassembled WGS sequence"/>
</dbReference>
<keyword evidence="3" id="KW-1185">Reference proteome</keyword>